<name>A0A1B9DZW2_9FLAO</name>
<evidence type="ECO:0000256" key="3">
    <source>
        <dbReference type="ARBA" id="ARBA00022692"/>
    </source>
</evidence>
<dbReference type="PANTHER" id="PTHR10057:SF0">
    <property type="entry name" value="TRANSLOCATOR PROTEIN"/>
    <property type="match status" value="1"/>
</dbReference>
<dbReference type="Proteomes" id="UP000093510">
    <property type="component" value="Unassembled WGS sequence"/>
</dbReference>
<accession>A0A1B9DZW2</accession>
<dbReference type="Pfam" id="PF03073">
    <property type="entry name" value="TspO_MBR"/>
    <property type="match status" value="1"/>
</dbReference>
<reference evidence="7 8" key="1">
    <citation type="submission" date="2016-03" db="EMBL/GenBank/DDBJ databases">
        <authorList>
            <person name="Ploux O."/>
        </authorList>
    </citation>
    <scope>NUCLEOTIDE SEQUENCE [LARGE SCALE GENOMIC DNA]</scope>
    <source>
        <strain evidence="7 8">LPB0076</strain>
    </source>
</reference>
<evidence type="ECO:0000313" key="7">
    <source>
        <dbReference type="EMBL" id="OCB75219.1"/>
    </source>
</evidence>
<dbReference type="RefSeq" id="WP_066335429.1">
    <property type="nucleotide sequence ID" value="NZ_CP017688.1"/>
</dbReference>
<evidence type="ECO:0000313" key="8">
    <source>
        <dbReference type="Proteomes" id="UP000093510"/>
    </source>
</evidence>
<evidence type="ECO:0000256" key="6">
    <source>
        <dbReference type="SAM" id="Phobius"/>
    </source>
</evidence>
<dbReference type="PANTHER" id="PTHR10057">
    <property type="entry name" value="PERIPHERAL-TYPE BENZODIAZEPINE RECEPTOR"/>
    <property type="match status" value="1"/>
</dbReference>
<evidence type="ECO:0000256" key="5">
    <source>
        <dbReference type="ARBA" id="ARBA00023136"/>
    </source>
</evidence>
<dbReference type="Gene3D" id="1.20.1260.100">
    <property type="entry name" value="TspO/MBR protein"/>
    <property type="match status" value="1"/>
</dbReference>
<dbReference type="EMBL" id="LVEP01000035">
    <property type="protein sequence ID" value="OCB75219.1"/>
    <property type="molecule type" value="Genomic_DNA"/>
</dbReference>
<dbReference type="GO" id="GO:0016020">
    <property type="term" value="C:membrane"/>
    <property type="evidence" value="ECO:0007669"/>
    <property type="project" value="UniProtKB-SubCell"/>
</dbReference>
<proteinExistence type="inferred from homology"/>
<dbReference type="CDD" id="cd15904">
    <property type="entry name" value="TSPO_MBR"/>
    <property type="match status" value="1"/>
</dbReference>
<keyword evidence="3 6" id="KW-0812">Transmembrane</keyword>
<protein>
    <submittedName>
        <fullName evidence="7">Sensory protein TspO</fullName>
    </submittedName>
</protein>
<dbReference type="STRING" id="1763534.GCA_001831475_00442"/>
<evidence type="ECO:0000256" key="4">
    <source>
        <dbReference type="ARBA" id="ARBA00022989"/>
    </source>
</evidence>
<dbReference type="PIRSF" id="PIRSF005859">
    <property type="entry name" value="PBR"/>
    <property type="match status" value="1"/>
</dbReference>
<keyword evidence="8" id="KW-1185">Reference proteome</keyword>
<dbReference type="InterPro" id="IPR004307">
    <property type="entry name" value="TspO_MBR"/>
</dbReference>
<gene>
    <name evidence="7" type="ORF">LPBF_09180</name>
</gene>
<feature type="transmembrane region" description="Helical" evidence="6">
    <location>
        <begin position="47"/>
        <end position="67"/>
    </location>
</feature>
<evidence type="ECO:0000256" key="1">
    <source>
        <dbReference type="ARBA" id="ARBA00004141"/>
    </source>
</evidence>
<keyword evidence="5 6" id="KW-0472">Membrane</keyword>
<dbReference type="GO" id="GO:0033013">
    <property type="term" value="P:tetrapyrrole metabolic process"/>
    <property type="evidence" value="ECO:0007669"/>
    <property type="project" value="UniProtKB-ARBA"/>
</dbReference>
<dbReference type="AlphaFoldDB" id="A0A1B9DZW2"/>
<comment type="similarity">
    <text evidence="2">Belongs to the TspO/BZRP family.</text>
</comment>
<evidence type="ECO:0000256" key="2">
    <source>
        <dbReference type="ARBA" id="ARBA00007524"/>
    </source>
</evidence>
<organism evidence="7 8">
    <name type="scientific">Flavobacterium crassostreae</name>
    <dbReference type="NCBI Taxonomy" id="1763534"/>
    <lineage>
        <taxon>Bacteria</taxon>
        <taxon>Pseudomonadati</taxon>
        <taxon>Bacteroidota</taxon>
        <taxon>Flavobacteriia</taxon>
        <taxon>Flavobacteriales</taxon>
        <taxon>Flavobacteriaceae</taxon>
        <taxon>Flavobacterium</taxon>
    </lineage>
</organism>
<dbReference type="FunFam" id="1.20.1260.100:FF:000001">
    <property type="entry name" value="translocator protein 2"/>
    <property type="match status" value="1"/>
</dbReference>
<dbReference type="OrthoDB" id="9795496at2"/>
<feature type="transmembrane region" description="Helical" evidence="6">
    <location>
        <begin position="7"/>
        <end position="27"/>
    </location>
</feature>
<feature type="transmembrane region" description="Helical" evidence="6">
    <location>
        <begin position="134"/>
        <end position="156"/>
    </location>
</feature>
<comment type="subcellular location">
    <subcellularLocation>
        <location evidence="1">Membrane</location>
        <topology evidence="1">Multi-pass membrane protein</topology>
    </subcellularLocation>
</comment>
<keyword evidence="4 6" id="KW-1133">Transmembrane helix</keyword>
<sequence>MNKITKILTIVVTCLAVGYFAGIITRAEILTWYPTLIKPSFNPPNWIFAPVWSMLYILMGIAAGLVWSRMDFEKELVKNALMVFAIQLGLNSLWSYLFFGLHNVLLAGIEIVLLWLMILETYNQFSKINKIAGYLFLPYLGWVSFAMVLNASIWWLNR</sequence>
<dbReference type="InterPro" id="IPR038330">
    <property type="entry name" value="TspO/MBR-related_sf"/>
</dbReference>
<comment type="caution">
    <text evidence="7">The sequence shown here is derived from an EMBL/GenBank/DDBJ whole genome shotgun (WGS) entry which is preliminary data.</text>
</comment>
<feature type="transmembrane region" description="Helical" evidence="6">
    <location>
        <begin position="104"/>
        <end position="122"/>
    </location>
</feature>